<dbReference type="GO" id="GO:0035035">
    <property type="term" value="F:histone acetyltransferase binding"/>
    <property type="evidence" value="ECO:0007669"/>
    <property type="project" value="TreeGrafter"/>
</dbReference>
<feature type="region of interest" description="Disordered" evidence="1">
    <location>
        <begin position="553"/>
        <end position="581"/>
    </location>
</feature>
<accession>A0A226E7F9</accession>
<dbReference type="AlphaFoldDB" id="A0A226E7F9"/>
<feature type="compositionally biased region" description="Basic residues" evidence="1">
    <location>
        <begin position="568"/>
        <end position="577"/>
    </location>
</feature>
<dbReference type="PANTHER" id="PTHR22443">
    <property type="entry name" value="NON-SPECIFIC LETHAL 1, ISOFORM M"/>
    <property type="match status" value="1"/>
</dbReference>
<feature type="compositionally biased region" description="Acidic residues" evidence="1">
    <location>
        <begin position="773"/>
        <end position="786"/>
    </location>
</feature>
<dbReference type="OMA" id="AEAQFDS"/>
<dbReference type="EMBL" id="LNIX01000006">
    <property type="protein sequence ID" value="OXA52887.1"/>
    <property type="molecule type" value="Genomic_DNA"/>
</dbReference>
<evidence type="ECO:0000259" key="2">
    <source>
        <dbReference type="SMART" id="SM01300"/>
    </source>
</evidence>
<reference evidence="3 4" key="1">
    <citation type="submission" date="2015-12" db="EMBL/GenBank/DDBJ databases">
        <title>The genome of Folsomia candida.</title>
        <authorList>
            <person name="Faddeeva A."/>
            <person name="Derks M.F."/>
            <person name="Anvar Y."/>
            <person name="Smit S."/>
            <person name="Van Straalen N."/>
            <person name="Roelofs D."/>
        </authorList>
    </citation>
    <scope>NUCLEOTIDE SEQUENCE [LARGE SCALE GENOMIC DNA]</scope>
    <source>
        <strain evidence="3 4">VU population</strain>
        <tissue evidence="3">Whole body</tissue>
    </source>
</reference>
<evidence type="ECO:0000256" key="1">
    <source>
        <dbReference type="SAM" id="MobiDB-lite"/>
    </source>
</evidence>
<organism evidence="3 4">
    <name type="scientific">Folsomia candida</name>
    <name type="common">Springtail</name>
    <dbReference type="NCBI Taxonomy" id="158441"/>
    <lineage>
        <taxon>Eukaryota</taxon>
        <taxon>Metazoa</taxon>
        <taxon>Ecdysozoa</taxon>
        <taxon>Arthropoda</taxon>
        <taxon>Hexapoda</taxon>
        <taxon>Collembola</taxon>
        <taxon>Entomobryomorpha</taxon>
        <taxon>Isotomoidea</taxon>
        <taxon>Isotomidae</taxon>
        <taxon>Proisotominae</taxon>
        <taxon>Folsomia</taxon>
    </lineage>
</organism>
<dbReference type="GO" id="GO:0044545">
    <property type="term" value="C:NSL complex"/>
    <property type="evidence" value="ECO:0007669"/>
    <property type="project" value="TreeGrafter"/>
</dbReference>
<feature type="compositionally biased region" description="Acidic residues" evidence="1">
    <location>
        <begin position="480"/>
        <end position="490"/>
    </location>
</feature>
<feature type="region of interest" description="Disordered" evidence="1">
    <location>
        <begin position="439"/>
        <end position="510"/>
    </location>
</feature>
<dbReference type="InterPro" id="IPR026180">
    <property type="entry name" value="NSL1"/>
</dbReference>
<dbReference type="OrthoDB" id="6022640at2759"/>
<dbReference type="SMART" id="SM01300">
    <property type="entry name" value="PEHE"/>
    <property type="match status" value="1"/>
</dbReference>
<dbReference type="Proteomes" id="UP000198287">
    <property type="component" value="Unassembled WGS sequence"/>
</dbReference>
<feature type="domain" description="PEHE" evidence="2">
    <location>
        <begin position="541"/>
        <end position="693"/>
    </location>
</feature>
<comment type="caution">
    <text evidence="3">The sequence shown here is derived from an EMBL/GenBank/DDBJ whole genome shotgun (WGS) entry which is preliminary data.</text>
</comment>
<feature type="region of interest" description="Disordered" evidence="1">
    <location>
        <begin position="625"/>
        <end position="646"/>
    </location>
</feature>
<keyword evidence="4" id="KW-1185">Reference proteome</keyword>
<feature type="region of interest" description="Disordered" evidence="1">
    <location>
        <begin position="769"/>
        <end position="800"/>
    </location>
</feature>
<feature type="compositionally biased region" description="Basic and acidic residues" evidence="1">
    <location>
        <begin position="787"/>
        <end position="800"/>
    </location>
</feature>
<gene>
    <name evidence="3" type="ORF">Fcan01_12739</name>
</gene>
<proteinExistence type="predicted"/>
<name>A0A226E7F9_FOLCA</name>
<dbReference type="PANTHER" id="PTHR22443:SF18">
    <property type="entry name" value="NON-SPECIFIC LETHAL 1, ISOFORM M"/>
    <property type="match status" value="1"/>
</dbReference>
<dbReference type="STRING" id="158441.A0A226E7F9"/>
<protein>
    <submittedName>
        <fullName evidence="3">KAT8 regulatory NSL complex subunit 1</fullName>
    </submittedName>
</protein>
<sequence length="800" mass="91269">MNSTIAEKLSDVQRSSANQMARCQTLLKRLKVIQLQELEEYGERQMECAVKLLAETKGVKLKEAIVPDFLQKRKLPIPPADAFEEEDFVEKLDPSPPPVYTKHGLADLRDVAQMFRQNIRELLLSTIPLGTDDVDTDSCSEYEDEVQATASTNNCTNWRDDDLVYLPTGKNPTTPWARKRTNLKARFAWLKDAVRTVDQRLMQHNKLLKYIKEYKPSFKFDERRKITKPVIIGGNLDYSTIQLYREQRNTDKIPHTMKNIVNPISGNVVKRTDNLMKTIDNPEKSERNFIPLRLRITESCDPNCTARRCIPLCRPIRRRKVLQIGGIHNVVEKPGHLPSALCNCFGREELCIICSGRSDKIKRVRNGAMARAETTALLDHNYHKVLSSLDDKPLRLLTEAALKIASSANPKKILPTYDSSDEESKRAFAESFLPTAPIRPQNDIVAEESPEMISPRRPSPVKKVGKTERKSTRRKKRTSDDEEDEEEEFEVNWVPKKSSKQTDSSQKKRRIADEKYDIDHIVIPYSIASTTRVEKIEYKEIDLPSWRTNQLLLSKNKNKNKNPEPPKKNTRRTRKSRATPVPEIVQKLSEPLLEDIRLETILARHARSEEEEKKRFLKAMHVLSNRRSRKSETKGENTDISQDISPPLKVEIPDNIFIKEEVVSPTLPPTTVNQISAADASLAVTALKISVPNAQSSTASSGRRRTVSICKVEEEDPEEPGVAPYEPRKFPLSDEEFAAMVKEMDESYLEEQAKRARREAQVALNIATKIEGIDEESDDGGSEMDDPDWREVSEHHSVIS</sequence>
<evidence type="ECO:0000313" key="4">
    <source>
        <dbReference type="Proteomes" id="UP000198287"/>
    </source>
</evidence>
<evidence type="ECO:0000313" key="3">
    <source>
        <dbReference type="EMBL" id="OXA52887.1"/>
    </source>
</evidence>
<dbReference type="InterPro" id="IPR029332">
    <property type="entry name" value="PEHE_dom"/>
</dbReference>